<dbReference type="eggNOG" id="COG2885">
    <property type="taxonomic scope" value="Bacteria"/>
</dbReference>
<reference evidence="3 4" key="1">
    <citation type="submission" date="2012-01" db="EMBL/GenBank/DDBJ databases">
        <title>The Genome Sequence of Odoribacter laneus YIT 12061.</title>
        <authorList>
            <consortium name="The Broad Institute Genome Sequencing Platform"/>
            <person name="Earl A."/>
            <person name="Ward D."/>
            <person name="Feldgarden M."/>
            <person name="Gevers D."/>
            <person name="Morotomi M."/>
            <person name="Young S.K."/>
            <person name="Zeng Q."/>
            <person name="Gargeya S."/>
            <person name="Fitzgerald M."/>
            <person name="Haas B."/>
            <person name="Abouelleil A."/>
            <person name="Alvarado L."/>
            <person name="Arachchi H.M."/>
            <person name="Berlin A."/>
            <person name="Chapman S.B."/>
            <person name="Gearin G."/>
            <person name="Goldberg J."/>
            <person name="Griggs A."/>
            <person name="Gujja S."/>
            <person name="Hansen M."/>
            <person name="Heiman D."/>
            <person name="Howarth C."/>
            <person name="Larimer J."/>
            <person name="Lui A."/>
            <person name="MacDonald P.J.P."/>
            <person name="McCowen C."/>
            <person name="Montmayeur A."/>
            <person name="Murphy C."/>
            <person name="Neiman D."/>
            <person name="Pearson M."/>
            <person name="Priest M."/>
            <person name="Roberts A."/>
            <person name="Saif S."/>
            <person name="Shea T."/>
            <person name="Sisk P."/>
            <person name="Stolte C."/>
            <person name="Sykes S."/>
            <person name="Wortman J."/>
            <person name="Nusbaum C."/>
            <person name="Birren B."/>
        </authorList>
    </citation>
    <scope>NUCLEOTIDE SEQUENCE [LARGE SCALE GENOMIC DNA]</scope>
    <source>
        <strain evidence="3 4">YIT 12061</strain>
    </source>
</reference>
<sequence>MKKNISILIACLMMCCVPGKLLAQWGNTGDVQVTEQSVRKVDSLLQVDLKICLTDLSVKSNLAVDIIPVLTGENGQSTLLPKLLVTGRNRHIVFQRMPRKEAGGLFEVRRRNKEEQYADYTASIPYEKWMGHSSLSVVLDLCGCGWDDLGSKQMDLRNIVINDPADYVPVLAYMVPAKEVKVRSKSGAAFLDFPVDKIKIYPNYRNNSQELAKIQATIDSVRNDQYATITTVAIRGYASPEGSYRHNAYLAEHRTEALLQYVRDLYHFSDAEFTESFEPEDWKGLEKMVKASGMPYRDEVLAVIRDESITDPDVRDRRLKELHGSLPYRYLLDTFYPALRRSEYVVTYTIRPFATEEAKEILYTDPKQLSLEEMYRIAETYERGSEEFNDVFDIAVRMYPNDAAANLNAANAALIRRDTIAARRYLDRVPACAEKLLAEGALALYEGDRDTAVERFEEAKAAGMAEAEANLEFIRYIP</sequence>
<dbReference type="Pfam" id="PF12984">
    <property type="entry name" value="DUF3868"/>
    <property type="match status" value="1"/>
</dbReference>
<feature type="domain" description="DUF3868" evidence="2">
    <location>
        <begin position="8"/>
        <end position="96"/>
    </location>
</feature>
<dbReference type="InterPro" id="IPR024480">
    <property type="entry name" value="DUF3868"/>
</dbReference>
<dbReference type="Gene3D" id="3.30.1330.60">
    <property type="entry name" value="OmpA-like domain"/>
    <property type="match status" value="1"/>
</dbReference>
<evidence type="ECO:0000313" key="3">
    <source>
        <dbReference type="EMBL" id="EHP48749.1"/>
    </source>
</evidence>
<evidence type="ECO:0000259" key="2">
    <source>
        <dbReference type="Pfam" id="PF12984"/>
    </source>
</evidence>
<gene>
    <name evidence="3" type="ORF">HMPREF9449_01112</name>
</gene>
<dbReference type="HOGENOM" id="CLU_026852_0_0_10"/>
<feature type="chain" id="PRO_5003548902" description="DUF3868 domain-containing protein" evidence="1">
    <location>
        <begin position="24"/>
        <end position="478"/>
    </location>
</feature>
<accession>H1DFS6</accession>
<dbReference type="AlphaFoldDB" id="H1DFS6"/>
<dbReference type="EMBL" id="ADMC01000017">
    <property type="protein sequence ID" value="EHP48749.1"/>
    <property type="molecule type" value="Genomic_DNA"/>
</dbReference>
<dbReference type="GeneID" id="98068700"/>
<evidence type="ECO:0000313" key="4">
    <source>
        <dbReference type="Proteomes" id="UP000004892"/>
    </source>
</evidence>
<keyword evidence="1" id="KW-0732">Signal</keyword>
<protein>
    <recommendedName>
        <fullName evidence="2">DUF3868 domain-containing protein</fullName>
    </recommendedName>
</protein>
<dbReference type="SUPFAM" id="SSF103088">
    <property type="entry name" value="OmpA-like"/>
    <property type="match status" value="1"/>
</dbReference>
<dbReference type="PATRIC" id="fig|742817.3.peg.1180"/>
<feature type="signal peptide" evidence="1">
    <location>
        <begin position="1"/>
        <end position="23"/>
    </location>
</feature>
<comment type="caution">
    <text evidence="3">The sequence shown here is derived from an EMBL/GenBank/DDBJ whole genome shotgun (WGS) entry which is preliminary data.</text>
</comment>
<organism evidence="3 4">
    <name type="scientific">Odoribacter laneus YIT 12061</name>
    <dbReference type="NCBI Taxonomy" id="742817"/>
    <lineage>
        <taxon>Bacteria</taxon>
        <taxon>Pseudomonadati</taxon>
        <taxon>Bacteroidota</taxon>
        <taxon>Bacteroidia</taxon>
        <taxon>Bacteroidales</taxon>
        <taxon>Odoribacteraceae</taxon>
        <taxon>Odoribacter</taxon>
    </lineage>
</organism>
<dbReference type="RefSeq" id="WP_009136260.1">
    <property type="nucleotide sequence ID" value="NZ_JH594596.1"/>
</dbReference>
<dbReference type="STRING" id="742817.HMPREF9449_01112"/>
<keyword evidence="4" id="KW-1185">Reference proteome</keyword>
<dbReference type="Proteomes" id="UP000004892">
    <property type="component" value="Unassembled WGS sequence"/>
</dbReference>
<dbReference type="InterPro" id="IPR036737">
    <property type="entry name" value="OmpA-like_sf"/>
</dbReference>
<evidence type="ECO:0000256" key="1">
    <source>
        <dbReference type="SAM" id="SignalP"/>
    </source>
</evidence>
<name>H1DFS6_9BACT</name>
<proteinExistence type="predicted"/>